<comment type="caution">
    <text evidence="2">The sequence shown here is derived from an EMBL/GenBank/DDBJ whole genome shotgun (WGS) entry which is preliminary data.</text>
</comment>
<evidence type="ECO:0000313" key="2">
    <source>
        <dbReference type="EMBL" id="MBI1682416.1"/>
    </source>
</evidence>
<evidence type="ECO:0008006" key="4">
    <source>
        <dbReference type="Google" id="ProtNLM"/>
    </source>
</evidence>
<feature type="region of interest" description="Disordered" evidence="1">
    <location>
        <begin position="89"/>
        <end position="115"/>
    </location>
</feature>
<sequence length="115" mass="12163">MTCLVVAVQACAPNAQDQRRAAAREAAAAAGFADARFERGQSPTLLSLCDVGQVRKRGWAFHWRTEAAEGLYCARDDGRADTIILLEGSPPSAPGGGAPIETATPQARKLARTVR</sequence>
<accession>A0ABS0SST7</accession>
<keyword evidence="3" id="KW-1185">Reference proteome</keyword>
<dbReference type="RefSeq" id="WP_198574371.1">
    <property type="nucleotide sequence ID" value="NZ_JADWOX010000001.1"/>
</dbReference>
<name>A0ABS0SST7_9CAUL</name>
<gene>
    <name evidence="2" type="ORF">I4Q42_01900</name>
</gene>
<evidence type="ECO:0000256" key="1">
    <source>
        <dbReference type="SAM" id="MobiDB-lite"/>
    </source>
</evidence>
<proteinExistence type="predicted"/>
<reference evidence="2 3" key="1">
    <citation type="submission" date="2020-11" db="EMBL/GenBank/DDBJ databases">
        <title>genome sequence of strain KACC 18849.</title>
        <authorList>
            <person name="Gao J."/>
            <person name="Zhang X."/>
        </authorList>
    </citation>
    <scope>NUCLEOTIDE SEQUENCE [LARGE SCALE GENOMIC DNA]</scope>
    <source>
        <strain evidence="2 3">KACC 18849</strain>
    </source>
</reference>
<organism evidence="2 3">
    <name type="scientific">Caulobacter hibisci</name>
    <dbReference type="NCBI Taxonomy" id="2035993"/>
    <lineage>
        <taxon>Bacteria</taxon>
        <taxon>Pseudomonadati</taxon>
        <taxon>Pseudomonadota</taxon>
        <taxon>Alphaproteobacteria</taxon>
        <taxon>Caulobacterales</taxon>
        <taxon>Caulobacteraceae</taxon>
        <taxon>Caulobacter</taxon>
    </lineage>
</organism>
<dbReference type="EMBL" id="JADWOX010000001">
    <property type="protein sequence ID" value="MBI1682416.1"/>
    <property type="molecule type" value="Genomic_DNA"/>
</dbReference>
<evidence type="ECO:0000313" key="3">
    <source>
        <dbReference type="Proteomes" id="UP000639859"/>
    </source>
</evidence>
<dbReference type="Proteomes" id="UP000639859">
    <property type="component" value="Unassembled WGS sequence"/>
</dbReference>
<protein>
    <recommendedName>
        <fullName evidence="4">Lipoprotein</fullName>
    </recommendedName>
</protein>